<accession>E7N308</accession>
<dbReference type="InterPro" id="IPR035906">
    <property type="entry name" value="MetI-like_sf"/>
</dbReference>
<evidence type="ECO:0000313" key="9">
    <source>
        <dbReference type="EMBL" id="EFW29569.1"/>
    </source>
</evidence>
<evidence type="ECO:0000256" key="7">
    <source>
        <dbReference type="RuleBase" id="RU363032"/>
    </source>
</evidence>
<sequence length="281" mass="30683">MRFFWTRLLHRRDFRIIGTLLLVWMLVIVCAPYLSPGDPYAQDLTMRLAPNTAVHPLGTDQLGRDELTRLLCGGRISITLSLVIVAITAVGGILIGAFAAFLHGFADRIVTAALDLFLSMPALVVAIALIGLLGPDTGNLIFSLCLTHWAEYARVARSLVQAEREKTYVRYARFAGAGFFGTVFSYVLPNVVPRLLVLVFQNIGEILLTVAGLSLIGIGVPMPYPEWGTMLMGARDYLQTAPQLMIYPGAAIFITILLFNFIGDILRDVMDPAGGDAAEKN</sequence>
<dbReference type="PANTHER" id="PTHR43386">
    <property type="entry name" value="OLIGOPEPTIDE TRANSPORT SYSTEM PERMEASE PROTEIN APPC"/>
    <property type="match status" value="1"/>
</dbReference>
<feature type="domain" description="ABC transmembrane type-1" evidence="8">
    <location>
        <begin position="78"/>
        <end position="263"/>
    </location>
</feature>
<organism evidence="9 10">
    <name type="scientific">Selenomonas artemidis F0399</name>
    <dbReference type="NCBI Taxonomy" id="749551"/>
    <lineage>
        <taxon>Bacteria</taxon>
        <taxon>Bacillati</taxon>
        <taxon>Bacillota</taxon>
        <taxon>Negativicutes</taxon>
        <taxon>Selenomonadales</taxon>
        <taxon>Selenomonadaceae</taxon>
        <taxon>Selenomonas</taxon>
    </lineage>
</organism>
<name>E7N308_9FIRM</name>
<gene>
    <name evidence="9" type="ORF">HMPREF9555_01380</name>
</gene>
<feature type="transmembrane region" description="Helical" evidence="7">
    <location>
        <begin position="168"/>
        <end position="188"/>
    </location>
</feature>
<feature type="transmembrane region" description="Helical" evidence="7">
    <location>
        <begin position="12"/>
        <end position="34"/>
    </location>
</feature>
<dbReference type="RefSeq" id="WP_009350038.1">
    <property type="nucleotide sequence ID" value="NZ_GL638136.1"/>
</dbReference>
<keyword evidence="4 7" id="KW-0812">Transmembrane</keyword>
<dbReference type="GO" id="GO:0005886">
    <property type="term" value="C:plasma membrane"/>
    <property type="evidence" value="ECO:0007669"/>
    <property type="project" value="UniProtKB-SubCell"/>
</dbReference>
<evidence type="ECO:0000313" key="10">
    <source>
        <dbReference type="Proteomes" id="UP000004633"/>
    </source>
</evidence>
<reference evidence="9 10" key="1">
    <citation type="submission" date="2010-08" db="EMBL/GenBank/DDBJ databases">
        <authorList>
            <person name="Weinstock G."/>
            <person name="Sodergren E."/>
            <person name="Clifton S."/>
            <person name="Fulton L."/>
            <person name="Fulton B."/>
            <person name="Courtney L."/>
            <person name="Fronick C."/>
            <person name="Harrison M."/>
            <person name="Strong C."/>
            <person name="Farmer C."/>
            <person name="Delahaunty K."/>
            <person name="Markovic C."/>
            <person name="Hall O."/>
            <person name="Minx P."/>
            <person name="Tomlinson C."/>
            <person name="Mitreva M."/>
            <person name="Hou S."/>
            <person name="Chen J."/>
            <person name="Wollam A."/>
            <person name="Pepin K.H."/>
            <person name="Johnson M."/>
            <person name="Bhonagiri V."/>
            <person name="Zhang X."/>
            <person name="Suruliraj S."/>
            <person name="Warren W."/>
            <person name="Chinwalla A."/>
            <person name="Mardis E.R."/>
            <person name="Wilson R.K."/>
        </authorList>
    </citation>
    <scope>NUCLEOTIDE SEQUENCE [LARGE SCALE GENOMIC DNA]</scope>
    <source>
        <strain evidence="9 10">F0399</strain>
    </source>
</reference>
<dbReference type="Pfam" id="PF00528">
    <property type="entry name" value="BPD_transp_1"/>
    <property type="match status" value="1"/>
</dbReference>
<comment type="subcellular location">
    <subcellularLocation>
        <location evidence="1 7">Cell membrane</location>
        <topology evidence="1 7">Multi-pass membrane protein</topology>
    </subcellularLocation>
</comment>
<keyword evidence="5 7" id="KW-1133">Transmembrane helix</keyword>
<dbReference type="GO" id="GO:0055085">
    <property type="term" value="P:transmembrane transport"/>
    <property type="evidence" value="ECO:0007669"/>
    <property type="project" value="InterPro"/>
</dbReference>
<keyword evidence="10" id="KW-1185">Reference proteome</keyword>
<dbReference type="HOGENOM" id="CLU_028518_1_1_9"/>
<evidence type="ECO:0000259" key="8">
    <source>
        <dbReference type="PROSITE" id="PS50928"/>
    </source>
</evidence>
<feature type="transmembrane region" description="Helical" evidence="7">
    <location>
        <begin position="195"/>
        <end position="224"/>
    </location>
</feature>
<dbReference type="InterPro" id="IPR050366">
    <property type="entry name" value="BP-dependent_transpt_permease"/>
</dbReference>
<evidence type="ECO:0000256" key="2">
    <source>
        <dbReference type="ARBA" id="ARBA00022448"/>
    </source>
</evidence>
<dbReference type="SUPFAM" id="SSF161098">
    <property type="entry name" value="MetI-like"/>
    <property type="match status" value="1"/>
</dbReference>
<proteinExistence type="inferred from homology"/>
<evidence type="ECO:0000256" key="3">
    <source>
        <dbReference type="ARBA" id="ARBA00022475"/>
    </source>
</evidence>
<dbReference type="EMBL" id="AECV01000023">
    <property type="protein sequence ID" value="EFW29569.1"/>
    <property type="molecule type" value="Genomic_DNA"/>
</dbReference>
<dbReference type="PROSITE" id="PS50928">
    <property type="entry name" value="ABC_TM1"/>
    <property type="match status" value="1"/>
</dbReference>
<dbReference type="PANTHER" id="PTHR43386:SF1">
    <property type="entry name" value="D,D-DIPEPTIDE TRANSPORT SYSTEM PERMEASE PROTEIN DDPC-RELATED"/>
    <property type="match status" value="1"/>
</dbReference>
<protein>
    <submittedName>
        <fullName evidence="9">ABC transporter, permease protein</fullName>
    </submittedName>
</protein>
<evidence type="ECO:0000256" key="6">
    <source>
        <dbReference type="ARBA" id="ARBA00023136"/>
    </source>
</evidence>
<keyword evidence="6 7" id="KW-0472">Membrane</keyword>
<feature type="transmembrane region" description="Helical" evidence="7">
    <location>
        <begin position="114"/>
        <end position="134"/>
    </location>
</feature>
<evidence type="ECO:0000256" key="1">
    <source>
        <dbReference type="ARBA" id="ARBA00004651"/>
    </source>
</evidence>
<dbReference type="Proteomes" id="UP000004633">
    <property type="component" value="Unassembled WGS sequence"/>
</dbReference>
<evidence type="ECO:0000256" key="5">
    <source>
        <dbReference type="ARBA" id="ARBA00022989"/>
    </source>
</evidence>
<keyword evidence="2 7" id="KW-0813">Transport</keyword>
<evidence type="ECO:0000256" key="4">
    <source>
        <dbReference type="ARBA" id="ARBA00022692"/>
    </source>
</evidence>
<keyword evidence="3" id="KW-1003">Cell membrane</keyword>
<dbReference type="Gene3D" id="1.10.3720.10">
    <property type="entry name" value="MetI-like"/>
    <property type="match status" value="1"/>
</dbReference>
<dbReference type="AlphaFoldDB" id="E7N308"/>
<feature type="transmembrane region" description="Helical" evidence="7">
    <location>
        <begin position="76"/>
        <end position="102"/>
    </location>
</feature>
<comment type="similarity">
    <text evidence="7">Belongs to the binding-protein-dependent transport system permease family.</text>
</comment>
<comment type="caution">
    <text evidence="9">The sequence shown here is derived from an EMBL/GenBank/DDBJ whole genome shotgun (WGS) entry which is preliminary data.</text>
</comment>
<dbReference type="CDD" id="cd06261">
    <property type="entry name" value="TM_PBP2"/>
    <property type="match status" value="1"/>
</dbReference>
<dbReference type="STRING" id="749551.HMPREF9555_01380"/>
<dbReference type="InterPro" id="IPR000515">
    <property type="entry name" value="MetI-like"/>
</dbReference>
<feature type="transmembrane region" description="Helical" evidence="7">
    <location>
        <begin position="244"/>
        <end position="262"/>
    </location>
</feature>